<dbReference type="AlphaFoldDB" id="A0A816PDA8"/>
<dbReference type="EMBL" id="HG994363">
    <property type="protein sequence ID" value="CAF2047286.1"/>
    <property type="molecule type" value="Genomic_DNA"/>
</dbReference>
<proteinExistence type="predicted"/>
<evidence type="ECO:0000313" key="1">
    <source>
        <dbReference type="EMBL" id="CAF2047286.1"/>
    </source>
</evidence>
<gene>
    <name evidence="1" type="ORF">DARMORV10_A09P46560.1</name>
</gene>
<accession>A0A816PDA8</accession>
<dbReference type="Proteomes" id="UP001295469">
    <property type="component" value="Chromosome A09"/>
</dbReference>
<protein>
    <submittedName>
        <fullName evidence="1">(rape) hypothetical protein</fullName>
    </submittedName>
</protein>
<name>A0A816PDA8_BRANA</name>
<reference evidence="1" key="1">
    <citation type="submission" date="2021-01" db="EMBL/GenBank/DDBJ databases">
        <authorList>
            <consortium name="Genoscope - CEA"/>
            <person name="William W."/>
        </authorList>
    </citation>
    <scope>NUCLEOTIDE SEQUENCE</scope>
</reference>
<sequence length="40" mass="4432">MPLQVTATYTLSSLNNMFACDRSNCFLCLSSGLNCCHCRI</sequence>
<organism evidence="1">
    <name type="scientific">Brassica napus</name>
    <name type="common">Rape</name>
    <dbReference type="NCBI Taxonomy" id="3708"/>
    <lineage>
        <taxon>Eukaryota</taxon>
        <taxon>Viridiplantae</taxon>
        <taxon>Streptophyta</taxon>
        <taxon>Embryophyta</taxon>
        <taxon>Tracheophyta</taxon>
        <taxon>Spermatophyta</taxon>
        <taxon>Magnoliopsida</taxon>
        <taxon>eudicotyledons</taxon>
        <taxon>Gunneridae</taxon>
        <taxon>Pentapetalae</taxon>
        <taxon>rosids</taxon>
        <taxon>malvids</taxon>
        <taxon>Brassicales</taxon>
        <taxon>Brassicaceae</taxon>
        <taxon>Brassiceae</taxon>
        <taxon>Brassica</taxon>
    </lineage>
</organism>